<evidence type="ECO:0000259" key="1">
    <source>
        <dbReference type="Pfam" id="PF00795"/>
    </source>
</evidence>
<accession>A0ABX9M2W6</accession>
<dbReference type="SUPFAM" id="SSF56317">
    <property type="entry name" value="Carbon-nitrogen hydrolase"/>
    <property type="match status" value="1"/>
</dbReference>
<protein>
    <submittedName>
        <fullName evidence="2">Carbon-nitrogen hydrolase</fullName>
    </submittedName>
</protein>
<dbReference type="InterPro" id="IPR036526">
    <property type="entry name" value="C-N_Hydrolase_sf"/>
</dbReference>
<gene>
    <name evidence="2" type="ORF">DLM77_12390</name>
</gene>
<dbReference type="PANTHER" id="PTHR23088">
    <property type="entry name" value="NITRILASE-RELATED"/>
    <property type="match status" value="1"/>
</dbReference>
<dbReference type="Gene3D" id="3.60.110.10">
    <property type="entry name" value="Carbon-nitrogen hydrolase"/>
    <property type="match status" value="1"/>
</dbReference>
<comment type="caution">
    <text evidence="2">The sequence shown here is derived from an EMBL/GenBank/DDBJ whole genome shotgun (WGS) entry which is preliminary data.</text>
</comment>
<sequence length="377" mass="42071">MKKYALIFAAIVSIVCGHFVWSFTGRSHSMRKPDLRLERVESFGKDTNKGNLLGVQPWMTPIDYSEEENFRNKIESYIETAQKRGFINSKTIVVFPEYLGTWLVVTEEKESVISATKIEEAMQTLVLSNVYSFVWNLLKAKGKDSVRDALFRMKSEKMASIYTRTFSELARKYKITIVAGSILLPEPSVVDGVLQIGNGSLKNGSFVFTSDGKVAENSPLKIYPIEDEKTFVEATSIDELKVLSVPAGKIGVLVCADSWFPEVYDTFKKQNVDFVLVPSYVAPDNAMAAVWKGYNGASNPKDVLTQDVDRITEGEAWLKYALGGRMSKSGATHGINVFLRGSLWDLGSDGETIWVKRSTAKTFPRIHGASIVNLWID</sequence>
<dbReference type="RefSeq" id="WP_118956492.1">
    <property type="nucleotide sequence ID" value="NZ_QHCR01000005.1"/>
</dbReference>
<proteinExistence type="predicted"/>
<reference evidence="2 3" key="2">
    <citation type="journal article" date="2020" name="Int. J. Syst. Evol. Microbiol.">
        <title>Leptospira yasudae sp. nov. and Leptospira stimsonii sp. nov., two new species of the pathogenic group isolated from environmental sources.</title>
        <authorList>
            <person name="Casanovas-Massana A."/>
            <person name="Hamond C."/>
            <person name="Santos L.A."/>
            <person name="de Oliveira D."/>
            <person name="Hacker K.P."/>
            <person name="Balassiano I."/>
            <person name="Costa F."/>
            <person name="Medeiros M.A."/>
            <person name="Reis M.G."/>
            <person name="Ko A.I."/>
            <person name="Wunder E.A."/>
        </authorList>
    </citation>
    <scope>NUCLEOTIDE SEQUENCE [LARGE SCALE GENOMIC DNA]</scope>
    <source>
        <strain evidence="2 3">B21</strain>
    </source>
</reference>
<keyword evidence="3" id="KW-1185">Reference proteome</keyword>
<dbReference type="GO" id="GO:0016787">
    <property type="term" value="F:hydrolase activity"/>
    <property type="evidence" value="ECO:0007669"/>
    <property type="project" value="UniProtKB-KW"/>
</dbReference>
<organism evidence="2 3">
    <name type="scientific">Leptospira yasudae</name>
    <dbReference type="NCBI Taxonomy" id="2202201"/>
    <lineage>
        <taxon>Bacteria</taxon>
        <taxon>Pseudomonadati</taxon>
        <taxon>Spirochaetota</taxon>
        <taxon>Spirochaetia</taxon>
        <taxon>Leptospirales</taxon>
        <taxon>Leptospiraceae</taxon>
        <taxon>Leptospira</taxon>
    </lineage>
</organism>
<reference evidence="3" key="1">
    <citation type="submission" date="2018-05" db="EMBL/GenBank/DDBJ databases">
        <title>Leptospira yasudae sp. nov. and Leptospira stimsonii sp. nov., two pathogenic species of the genus Leptospira isolated from environmental sources.</title>
        <authorList>
            <person name="Casanovas-Massana A."/>
            <person name="Hamond C."/>
            <person name="Santos L.A."/>
            <person name="Hacker K.P."/>
            <person name="Balassiano I."/>
            <person name="Medeiros M.A."/>
            <person name="Reis M.G."/>
            <person name="Ko A.I."/>
            <person name="Wunder E.A."/>
        </authorList>
    </citation>
    <scope>NUCLEOTIDE SEQUENCE [LARGE SCALE GENOMIC DNA]</scope>
    <source>
        <strain evidence="3">B21</strain>
    </source>
</reference>
<name>A0ABX9M2W6_9LEPT</name>
<dbReference type="EMBL" id="QHCR01000005">
    <property type="protein sequence ID" value="RHX79815.1"/>
    <property type="molecule type" value="Genomic_DNA"/>
</dbReference>
<feature type="domain" description="CN hydrolase" evidence="1">
    <location>
        <begin position="65"/>
        <end position="277"/>
    </location>
</feature>
<keyword evidence="2" id="KW-0378">Hydrolase</keyword>
<dbReference type="InterPro" id="IPR003010">
    <property type="entry name" value="C-N_Hydrolase"/>
</dbReference>
<dbReference type="Proteomes" id="UP000285569">
    <property type="component" value="Unassembled WGS sequence"/>
</dbReference>
<dbReference type="PANTHER" id="PTHR23088:SF27">
    <property type="entry name" value="DEAMINATED GLUTATHIONE AMIDASE"/>
    <property type="match status" value="1"/>
</dbReference>
<evidence type="ECO:0000313" key="2">
    <source>
        <dbReference type="EMBL" id="RHX79815.1"/>
    </source>
</evidence>
<evidence type="ECO:0000313" key="3">
    <source>
        <dbReference type="Proteomes" id="UP000285569"/>
    </source>
</evidence>
<dbReference type="Pfam" id="PF00795">
    <property type="entry name" value="CN_hydrolase"/>
    <property type="match status" value="1"/>
</dbReference>